<dbReference type="InterPro" id="IPR006091">
    <property type="entry name" value="Acyl-CoA_Oxase/DH_mid-dom"/>
</dbReference>
<dbReference type="Pfam" id="PF02770">
    <property type="entry name" value="Acyl-CoA_dh_M"/>
    <property type="match status" value="1"/>
</dbReference>
<keyword evidence="4" id="KW-0560">Oxidoreductase</keyword>
<dbReference type="STRING" id="75913.A0A0K0FLL6"/>
<evidence type="ECO:0000256" key="1">
    <source>
        <dbReference type="ARBA" id="ARBA00009347"/>
    </source>
</evidence>
<evidence type="ECO:0000259" key="7">
    <source>
        <dbReference type="Pfam" id="PF18158"/>
    </source>
</evidence>
<dbReference type="Gene3D" id="2.40.110.20">
    <property type="match status" value="1"/>
</dbReference>
<protein>
    <submittedName>
        <fullName evidence="10">Acyl-CoA dehydrogenase</fullName>
    </submittedName>
</protein>
<evidence type="ECO:0000256" key="2">
    <source>
        <dbReference type="ARBA" id="ARBA00022630"/>
    </source>
</evidence>
<dbReference type="GO" id="GO:0003995">
    <property type="term" value="F:acyl-CoA dehydrogenase activity"/>
    <property type="evidence" value="ECO:0007669"/>
    <property type="project" value="TreeGrafter"/>
</dbReference>
<evidence type="ECO:0000256" key="3">
    <source>
        <dbReference type="ARBA" id="ARBA00022827"/>
    </source>
</evidence>
<evidence type="ECO:0000259" key="5">
    <source>
        <dbReference type="Pfam" id="PF00441"/>
    </source>
</evidence>
<dbReference type="SUPFAM" id="SSF47203">
    <property type="entry name" value="Acyl-CoA dehydrogenase C-terminal domain-like"/>
    <property type="match status" value="1"/>
</dbReference>
<feature type="domain" description="Adaptive response protein AidB N-terminal" evidence="7">
    <location>
        <begin position="54"/>
        <end position="187"/>
    </location>
</feature>
<dbReference type="Gene3D" id="1.20.140.10">
    <property type="entry name" value="Butyryl-CoA Dehydrogenase, subunit A, domain 3"/>
    <property type="match status" value="1"/>
</dbReference>
<name>A0A0K0FLL6_STRVS</name>
<evidence type="ECO:0000259" key="6">
    <source>
        <dbReference type="Pfam" id="PF02770"/>
    </source>
</evidence>
<reference evidence="10" key="2">
    <citation type="submission" date="2015-08" db="UniProtKB">
        <authorList>
            <consortium name="WormBaseParasite"/>
        </authorList>
    </citation>
    <scope>IDENTIFICATION</scope>
</reference>
<accession>A0A0K0FLL6</accession>
<comment type="similarity">
    <text evidence="1 4">Belongs to the acyl-CoA dehydrogenase family.</text>
</comment>
<reference evidence="9" key="1">
    <citation type="submission" date="2014-07" db="EMBL/GenBank/DDBJ databases">
        <authorList>
            <person name="Martin A.A"/>
            <person name="De Silva N."/>
        </authorList>
    </citation>
    <scope>NUCLEOTIDE SEQUENCE</scope>
</reference>
<dbReference type="Proteomes" id="UP000035680">
    <property type="component" value="Unassembled WGS sequence"/>
</dbReference>
<evidence type="ECO:0000313" key="9">
    <source>
        <dbReference type="Proteomes" id="UP000035680"/>
    </source>
</evidence>
<dbReference type="Pfam" id="PF22217">
    <property type="entry name" value="ACDH-11_C"/>
    <property type="match status" value="1"/>
</dbReference>
<dbReference type="AlphaFoldDB" id="A0A0K0FLL6"/>
<dbReference type="PANTHER" id="PTHR42707:SF2">
    <property type="entry name" value="ACD11 DEHYDROGENASE"/>
    <property type="match status" value="1"/>
</dbReference>
<dbReference type="InterPro" id="IPR041504">
    <property type="entry name" value="AidB_N"/>
</dbReference>
<dbReference type="InterPro" id="IPR052904">
    <property type="entry name" value="Acyl-CoA_dehydrogenase-like"/>
</dbReference>
<feature type="domain" description="Acyl-CoA oxidase/dehydrogenase middle" evidence="6">
    <location>
        <begin position="217"/>
        <end position="323"/>
    </location>
</feature>
<dbReference type="Gene3D" id="6.10.250.600">
    <property type="match status" value="1"/>
</dbReference>
<dbReference type="PANTHER" id="PTHR42707">
    <property type="entry name" value="ACYL-COA DEHYDROGENASE"/>
    <property type="match status" value="1"/>
</dbReference>
<sequence length="626" mass="69666">MLRSNLLSSSKFSIIPSIYGSSGSTTIREMRTDIRNKYNHSKTGDFSQVSPSLTNPYTTDPLLDRALSRLLPKKYYHDVSKDLKSFGDRIVNEIDQLGRQAELEPPKLEQQDAWGNRIDRLIVSPAWYKLKEIAAEEGLISIGYDSTVDPKYRRIHQLSKLYLFGPSSGLVSCPLAMTDGAAKTIKELKLDEKYNELKYAYDRLVSRNGKKAWTSGQWMTEKKGGSDVGGGCDTYAKDVGNGKYLLNGYKWFSSAIDADVCLTLARIIDKNGNVILGSKGLSLFYLPIRNNETKKLNGIQMLTLKDKLGTRQLPTAELLLDGVEAIKVSDEGRGIPSIANMLNVTRIHNAIASVAYMRRIISLARDYSTKRVAFGRKLNEWPLHMATLSKLEVECRAGLLFVLEAGRFLGLQESGEATPTEILNLRLMTPILKLYTGKKAIPLISEGIECFGGQGYIENTGIPSILRDAQVTPIWEGTTNILSLDVLRVFASNKDVLSAFEKHISEMLTNTKNDELLRDCTEKVKSALKFLKVSLSKISEGNNASSMQIDRGAREIGMMIGKIYSGTLLIQHASSEVATDSDKAVAFRYCVENPIINFDVSIFNSSRNDADRKIVFENFSDIKSKI</sequence>
<comment type="cofactor">
    <cofactor evidence="4">
        <name>FAD</name>
        <dbReference type="ChEBI" id="CHEBI:57692"/>
    </cofactor>
</comment>
<keyword evidence="3 4" id="KW-0274">FAD</keyword>
<organism evidence="9 10">
    <name type="scientific">Strongyloides venezuelensis</name>
    <name type="common">Threadworm</name>
    <dbReference type="NCBI Taxonomy" id="75913"/>
    <lineage>
        <taxon>Eukaryota</taxon>
        <taxon>Metazoa</taxon>
        <taxon>Ecdysozoa</taxon>
        <taxon>Nematoda</taxon>
        <taxon>Chromadorea</taxon>
        <taxon>Rhabditida</taxon>
        <taxon>Tylenchina</taxon>
        <taxon>Panagrolaimomorpha</taxon>
        <taxon>Strongyloidoidea</taxon>
        <taxon>Strongyloididae</taxon>
        <taxon>Strongyloides</taxon>
    </lineage>
</organism>
<keyword evidence="2 4" id="KW-0285">Flavoprotein</keyword>
<dbReference type="Pfam" id="PF18158">
    <property type="entry name" value="AidB_N"/>
    <property type="match status" value="1"/>
</dbReference>
<dbReference type="Pfam" id="PF00441">
    <property type="entry name" value="Acyl-CoA_dh_1"/>
    <property type="match status" value="1"/>
</dbReference>
<dbReference type="InterPro" id="IPR009075">
    <property type="entry name" value="AcylCo_DH/oxidase_C"/>
</dbReference>
<evidence type="ECO:0000259" key="8">
    <source>
        <dbReference type="Pfam" id="PF22217"/>
    </source>
</evidence>
<proteinExistence type="inferred from homology"/>
<feature type="domain" description="Acyl-CoA dehydrogenase 11-like C-terminal" evidence="8">
    <location>
        <begin position="495"/>
        <end position="616"/>
    </location>
</feature>
<dbReference type="WBParaSite" id="SVE_0993100.1">
    <property type="protein sequence ID" value="SVE_0993100.1"/>
    <property type="gene ID" value="SVE_0993100"/>
</dbReference>
<dbReference type="SUPFAM" id="SSF56645">
    <property type="entry name" value="Acyl-CoA dehydrogenase NM domain-like"/>
    <property type="match status" value="1"/>
</dbReference>
<dbReference type="InterPro" id="IPR036250">
    <property type="entry name" value="AcylCo_DH-like_C"/>
</dbReference>
<dbReference type="InterPro" id="IPR009100">
    <property type="entry name" value="AcylCoA_DH/oxidase_NM_dom_sf"/>
</dbReference>
<keyword evidence="9" id="KW-1185">Reference proteome</keyword>
<evidence type="ECO:0000313" key="10">
    <source>
        <dbReference type="WBParaSite" id="SVE_0993100.1"/>
    </source>
</evidence>
<feature type="domain" description="Acyl-CoA dehydrogenase/oxidase C-terminal" evidence="5">
    <location>
        <begin position="332"/>
        <end position="488"/>
    </location>
</feature>
<dbReference type="InterPro" id="IPR053998">
    <property type="entry name" value="ACDH-11_C"/>
</dbReference>
<evidence type="ECO:0000256" key="4">
    <source>
        <dbReference type="RuleBase" id="RU362125"/>
    </source>
</evidence>